<accession>A0A7J6M578</accession>
<gene>
    <name evidence="1" type="ORF">FOZ61_009315</name>
</gene>
<organism evidence="1 2">
    <name type="scientific">Perkinsus olseni</name>
    <name type="common">Perkinsus atlanticus</name>
    <dbReference type="NCBI Taxonomy" id="32597"/>
    <lineage>
        <taxon>Eukaryota</taxon>
        <taxon>Sar</taxon>
        <taxon>Alveolata</taxon>
        <taxon>Perkinsozoa</taxon>
        <taxon>Perkinsea</taxon>
        <taxon>Perkinsida</taxon>
        <taxon>Perkinsidae</taxon>
        <taxon>Perkinsus</taxon>
    </lineage>
</organism>
<dbReference type="AlphaFoldDB" id="A0A7J6M578"/>
<evidence type="ECO:0000313" key="1">
    <source>
        <dbReference type="EMBL" id="KAF4666738.1"/>
    </source>
</evidence>
<proteinExistence type="predicted"/>
<sequence>MYCQCGQDHDIILNEVQKTLQKVSQRVLEIEKSTEELKKMHAMLQITSKGSEECRRDERRPEATREVQEFPLRDHSRRCGVSQAARDIVPGMMADYDTSAAFDNFACLSFLIQRL</sequence>
<name>A0A7J6M578_PEROL</name>
<reference evidence="1 2" key="1">
    <citation type="submission" date="2020-04" db="EMBL/GenBank/DDBJ databases">
        <title>Perkinsus olseni comparative genomics.</title>
        <authorList>
            <person name="Bogema D.R."/>
        </authorList>
    </citation>
    <scope>NUCLEOTIDE SEQUENCE [LARGE SCALE GENOMIC DNA]</scope>
    <source>
        <strain evidence="1">ATCC PRA-179</strain>
    </source>
</reference>
<evidence type="ECO:0000313" key="2">
    <source>
        <dbReference type="Proteomes" id="UP000570595"/>
    </source>
</evidence>
<dbReference type="EMBL" id="JABAHT010000067">
    <property type="protein sequence ID" value="KAF4666738.1"/>
    <property type="molecule type" value="Genomic_DNA"/>
</dbReference>
<protein>
    <submittedName>
        <fullName evidence="1">Uncharacterized protein</fullName>
    </submittedName>
</protein>
<comment type="caution">
    <text evidence="1">The sequence shown here is derived from an EMBL/GenBank/DDBJ whole genome shotgun (WGS) entry which is preliminary data.</text>
</comment>
<dbReference type="Proteomes" id="UP000570595">
    <property type="component" value="Unassembled WGS sequence"/>
</dbReference>